<protein>
    <recommendedName>
        <fullName evidence="2">AntA/AntB antirepressor domain-containing protein</fullName>
    </recommendedName>
</protein>
<evidence type="ECO:0000256" key="1">
    <source>
        <dbReference type="SAM" id="Coils"/>
    </source>
</evidence>
<evidence type="ECO:0000259" key="2">
    <source>
        <dbReference type="Pfam" id="PF08346"/>
    </source>
</evidence>
<dbReference type="AlphaFoldDB" id="A0A6N7WMG6"/>
<keyword evidence="4" id="KW-1185">Reference proteome</keyword>
<sequence>MNELFSQKETDTSKLTPIEIALGIDENGMTTARKLYGFLELRKADFARWCKTNITENEFATENEDYVRFLFDAETPTGGKIQREDFKLTAHFAKKLSMTQKNQKGEDARDYFTKVEDGAKEMVLRMQEMSPQLQFMINMEMEQKRQKAEQERQAEELLKVQENQKVITQALAKPVEMDFRTWVKNNISAVAGSENYPFIGSTKERYQAVWNESYERLNQKRSCRLSQRVARARGDAATAGATKRQIEEINKLSIIEGDKDLKPVYESVIREMLAVYNVCSSE</sequence>
<keyword evidence="1" id="KW-0175">Coiled coil</keyword>
<accession>A0A6N7WMG6</accession>
<proteinExistence type="predicted"/>
<organism evidence="3 4">
    <name type="scientific">Eisenbergiella porci</name>
    <dbReference type="NCBI Taxonomy" id="2652274"/>
    <lineage>
        <taxon>Bacteria</taxon>
        <taxon>Bacillati</taxon>
        <taxon>Bacillota</taxon>
        <taxon>Clostridia</taxon>
        <taxon>Lachnospirales</taxon>
        <taxon>Lachnospiraceae</taxon>
        <taxon>Eisenbergiella</taxon>
    </lineage>
</organism>
<feature type="domain" description="AntA/AntB antirepressor" evidence="2">
    <location>
        <begin position="32"/>
        <end position="102"/>
    </location>
</feature>
<reference evidence="3 4" key="1">
    <citation type="submission" date="2019-08" db="EMBL/GenBank/DDBJ databases">
        <title>In-depth cultivation of the pig gut microbiome towards novel bacterial diversity and tailored functional studies.</title>
        <authorList>
            <person name="Wylensek D."/>
            <person name="Hitch T.C.A."/>
            <person name="Clavel T."/>
        </authorList>
    </citation>
    <scope>NUCLEOTIDE SEQUENCE [LARGE SCALE GENOMIC DNA]</scope>
    <source>
        <strain evidence="3 4">WCA-389-WT-23B</strain>
    </source>
</reference>
<dbReference type="EMBL" id="VUMI01000049">
    <property type="protein sequence ID" value="MSS90894.1"/>
    <property type="molecule type" value="Genomic_DNA"/>
</dbReference>
<dbReference type="GeneID" id="86055764"/>
<dbReference type="Proteomes" id="UP000436047">
    <property type="component" value="Unassembled WGS sequence"/>
</dbReference>
<name>A0A6N7WMG6_9FIRM</name>
<dbReference type="InterPro" id="IPR013557">
    <property type="entry name" value="AntA/B_antirep"/>
</dbReference>
<evidence type="ECO:0000313" key="4">
    <source>
        <dbReference type="Proteomes" id="UP000436047"/>
    </source>
</evidence>
<dbReference type="RefSeq" id="WP_154467302.1">
    <property type="nucleotide sequence ID" value="NZ_JAXDZL010000062.1"/>
</dbReference>
<dbReference type="Pfam" id="PF08346">
    <property type="entry name" value="AntA"/>
    <property type="match status" value="1"/>
</dbReference>
<evidence type="ECO:0000313" key="3">
    <source>
        <dbReference type="EMBL" id="MSS90894.1"/>
    </source>
</evidence>
<gene>
    <name evidence="3" type="ORF">FYJ45_22355</name>
</gene>
<comment type="caution">
    <text evidence="3">The sequence shown here is derived from an EMBL/GenBank/DDBJ whole genome shotgun (WGS) entry which is preliminary data.</text>
</comment>
<feature type="coiled-coil region" evidence="1">
    <location>
        <begin position="138"/>
        <end position="165"/>
    </location>
</feature>